<keyword evidence="3" id="KW-1185">Reference proteome</keyword>
<dbReference type="STRING" id="29170.A0A368GKK3"/>
<name>A0A368GKK3_ANCCA</name>
<dbReference type="Proteomes" id="UP000252519">
    <property type="component" value="Unassembled WGS sequence"/>
</dbReference>
<comment type="caution">
    <text evidence="2">The sequence shown here is derived from an EMBL/GenBank/DDBJ whole genome shotgun (WGS) entry which is preliminary data.</text>
</comment>
<dbReference type="EMBL" id="JOJR01000117">
    <property type="protein sequence ID" value="RCN44903.1"/>
    <property type="molecule type" value="Genomic_DNA"/>
</dbReference>
<organism evidence="2 3">
    <name type="scientific">Ancylostoma caninum</name>
    <name type="common">Dog hookworm</name>
    <dbReference type="NCBI Taxonomy" id="29170"/>
    <lineage>
        <taxon>Eukaryota</taxon>
        <taxon>Metazoa</taxon>
        <taxon>Ecdysozoa</taxon>
        <taxon>Nematoda</taxon>
        <taxon>Chromadorea</taxon>
        <taxon>Rhabditida</taxon>
        <taxon>Rhabditina</taxon>
        <taxon>Rhabditomorpha</taxon>
        <taxon>Strongyloidea</taxon>
        <taxon>Ancylostomatidae</taxon>
        <taxon>Ancylostomatinae</taxon>
        <taxon>Ancylostoma</taxon>
    </lineage>
</organism>
<feature type="transmembrane region" description="Helical" evidence="1">
    <location>
        <begin position="42"/>
        <end position="66"/>
    </location>
</feature>
<evidence type="ECO:0000256" key="1">
    <source>
        <dbReference type="SAM" id="Phobius"/>
    </source>
</evidence>
<sequence length="73" mass="8354">MSILSEILSTGHVDKELLDALDDAQKQLLFCQMRAEQVRFSVVVGLPLFFLTNAIHYARVLFLVLVKMSRNYP</sequence>
<gene>
    <name evidence="2" type="ORF">ANCCAN_09099</name>
</gene>
<keyword evidence="1" id="KW-1133">Transmembrane helix</keyword>
<keyword evidence="1" id="KW-0812">Transmembrane</keyword>
<keyword evidence="1" id="KW-0472">Membrane</keyword>
<evidence type="ECO:0000313" key="2">
    <source>
        <dbReference type="EMBL" id="RCN44903.1"/>
    </source>
</evidence>
<proteinExistence type="predicted"/>
<dbReference type="AlphaFoldDB" id="A0A368GKK3"/>
<protein>
    <submittedName>
        <fullName evidence="2">Signal peptide protein, YSIRK family</fullName>
    </submittedName>
</protein>
<reference evidence="2 3" key="1">
    <citation type="submission" date="2014-10" db="EMBL/GenBank/DDBJ databases">
        <title>Draft genome of the hookworm Ancylostoma caninum.</title>
        <authorList>
            <person name="Mitreva M."/>
        </authorList>
    </citation>
    <scope>NUCLEOTIDE SEQUENCE [LARGE SCALE GENOMIC DNA]</scope>
    <source>
        <strain evidence="2 3">Baltimore</strain>
    </source>
</reference>
<accession>A0A368GKK3</accession>
<evidence type="ECO:0000313" key="3">
    <source>
        <dbReference type="Proteomes" id="UP000252519"/>
    </source>
</evidence>